<evidence type="ECO:0000313" key="3">
    <source>
        <dbReference type="Proteomes" id="UP001221898"/>
    </source>
</evidence>
<dbReference type="EMBL" id="JAINUG010000009">
    <property type="protein sequence ID" value="KAJ8415529.1"/>
    <property type="molecule type" value="Genomic_DNA"/>
</dbReference>
<reference evidence="2" key="1">
    <citation type="journal article" date="2023" name="Science">
        <title>Genome structures resolve the early diversification of teleost fishes.</title>
        <authorList>
            <person name="Parey E."/>
            <person name="Louis A."/>
            <person name="Montfort J."/>
            <person name="Bouchez O."/>
            <person name="Roques C."/>
            <person name="Iampietro C."/>
            <person name="Lluch J."/>
            <person name="Castinel A."/>
            <person name="Donnadieu C."/>
            <person name="Desvignes T."/>
            <person name="Floi Bucao C."/>
            <person name="Jouanno E."/>
            <person name="Wen M."/>
            <person name="Mejri S."/>
            <person name="Dirks R."/>
            <person name="Jansen H."/>
            <person name="Henkel C."/>
            <person name="Chen W.J."/>
            <person name="Zahm M."/>
            <person name="Cabau C."/>
            <person name="Klopp C."/>
            <person name="Thompson A.W."/>
            <person name="Robinson-Rechavi M."/>
            <person name="Braasch I."/>
            <person name="Lecointre G."/>
            <person name="Bobe J."/>
            <person name="Postlethwait J.H."/>
            <person name="Berthelot C."/>
            <person name="Roest Crollius H."/>
            <person name="Guiguen Y."/>
        </authorList>
    </citation>
    <scope>NUCLEOTIDE SEQUENCE</scope>
    <source>
        <strain evidence="2">NC1722</strain>
    </source>
</reference>
<feature type="region of interest" description="Disordered" evidence="1">
    <location>
        <begin position="87"/>
        <end position="110"/>
    </location>
</feature>
<dbReference type="Proteomes" id="UP001221898">
    <property type="component" value="Unassembled WGS sequence"/>
</dbReference>
<dbReference type="AlphaFoldDB" id="A0AAD7X126"/>
<comment type="caution">
    <text evidence="2">The sequence shown here is derived from an EMBL/GenBank/DDBJ whole genome shotgun (WGS) entry which is preliminary data.</text>
</comment>
<sequence>MTNNSVNVQHSVAPKRGGLHLQLSDDLRAARLTRAKETLFWGTCRTGKDPSAPSANDTCFPAERVKSRGLWTGRLLPLHHAGLRVAGASPRGTTRSATRVVQSQGGPGVQ</sequence>
<organism evidence="2 3">
    <name type="scientific">Aldrovandia affinis</name>
    <dbReference type="NCBI Taxonomy" id="143900"/>
    <lineage>
        <taxon>Eukaryota</taxon>
        <taxon>Metazoa</taxon>
        <taxon>Chordata</taxon>
        <taxon>Craniata</taxon>
        <taxon>Vertebrata</taxon>
        <taxon>Euteleostomi</taxon>
        <taxon>Actinopterygii</taxon>
        <taxon>Neopterygii</taxon>
        <taxon>Teleostei</taxon>
        <taxon>Notacanthiformes</taxon>
        <taxon>Halosauridae</taxon>
        <taxon>Aldrovandia</taxon>
    </lineage>
</organism>
<feature type="compositionally biased region" description="Polar residues" evidence="1">
    <location>
        <begin position="91"/>
        <end position="104"/>
    </location>
</feature>
<name>A0AAD7X126_9TELE</name>
<proteinExistence type="predicted"/>
<accession>A0AAD7X126</accession>
<protein>
    <submittedName>
        <fullName evidence="2">Uncharacterized protein</fullName>
    </submittedName>
</protein>
<keyword evidence="3" id="KW-1185">Reference proteome</keyword>
<evidence type="ECO:0000256" key="1">
    <source>
        <dbReference type="SAM" id="MobiDB-lite"/>
    </source>
</evidence>
<evidence type="ECO:0000313" key="2">
    <source>
        <dbReference type="EMBL" id="KAJ8415529.1"/>
    </source>
</evidence>
<gene>
    <name evidence="2" type="ORF">AAFF_G00425090</name>
</gene>